<proteinExistence type="predicted"/>
<dbReference type="InterPro" id="IPR018247">
    <property type="entry name" value="EF_Hand_1_Ca_BS"/>
</dbReference>
<accession>A0A5C5ZMI0</accession>
<feature type="domain" description="Ice-binding protein C-terminal" evidence="1">
    <location>
        <begin position="1025"/>
        <end position="1047"/>
    </location>
</feature>
<evidence type="ECO:0000313" key="3">
    <source>
        <dbReference type="Proteomes" id="UP000315440"/>
    </source>
</evidence>
<keyword evidence="3" id="KW-1185">Reference proteome</keyword>
<comment type="caution">
    <text evidence="2">The sequence shown here is derived from an EMBL/GenBank/DDBJ whole genome shotgun (WGS) entry which is preliminary data.</text>
</comment>
<organism evidence="2 3">
    <name type="scientific">Pseudobythopirellula maris</name>
    <dbReference type="NCBI Taxonomy" id="2527991"/>
    <lineage>
        <taxon>Bacteria</taxon>
        <taxon>Pseudomonadati</taxon>
        <taxon>Planctomycetota</taxon>
        <taxon>Planctomycetia</taxon>
        <taxon>Pirellulales</taxon>
        <taxon>Lacipirellulaceae</taxon>
        <taxon>Pseudobythopirellula</taxon>
    </lineage>
</organism>
<dbReference type="InterPro" id="IPR036439">
    <property type="entry name" value="Dockerin_dom_sf"/>
</dbReference>
<dbReference type="InterPro" id="IPR013424">
    <property type="entry name" value="Ice-binding_C"/>
</dbReference>
<gene>
    <name evidence="2" type="ORF">Mal64_18480</name>
</gene>
<dbReference type="Pfam" id="PF07589">
    <property type="entry name" value="PEP-CTERM"/>
    <property type="match status" value="2"/>
</dbReference>
<feature type="domain" description="Ice-binding protein C-terminal" evidence="1">
    <location>
        <begin position="1408"/>
        <end position="1430"/>
    </location>
</feature>
<dbReference type="Gene3D" id="1.10.1330.10">
    <property type="entry name" value="Dockerin domain"/>
    <property type="match status" value="2"/>
</dbReference>
<reference evidence="2 3" key="1">
    <citation type="submission" date="2019-02" db="EMBL/GenBank/DDBJ databases">
        <title>Deep-cultivation of Planctomycetes and their phenomic and genomic characterization uncovers novel biology.</title>
        <authorList>
            <person name="Wiegand S."/>
            <person name="Jogler M."/>
            <person name="Boedeker C."/>
            <person name="Pinto D."/>
            <person name="Vollmers J."/>
            <person name="Rivas-Marin E."/>
            <person name="Kohn T."/>
            <person name="Peeters S.H."/>
            <person name="Heuer A."/>
            <person name="Rast P."/>
            <person name="Oberbeckmann S."/>
            <person name="Bunk B."/>
            <person name="Jeske O."/>
            <person name="Meyerdierks A."/>
            <person name="Storesund J.E."/>
            <person name="Kallscheuer N."/>
            <person name="Luecker S."/>
            <person name="Lage O.M."/>
            <person name="Pohl T."/>
            <person name="Merkel B.J."/>
            <person name="Hornburger P."/>
            <person name="Mueller R.-W."/>
            <person name="Bruemmer F."/>
            <person name="Labrenz M."/>
            <person name="Spormann A.M."/>
            <person name="Op Den Camp H."/>
            <person name="Overmann J."/>
            <person name="Amann R."/>
            <person name="Jetten M.S.M."/>
            <person name="Mascher T."/>
            <person name="Medema M.H."/>
            <person name="Devos D.P."/>
            <person name="Kaster A.-K."/>
            <person name="Ovreas L."/>
            <person name="Rohde M."/>
            <person name="Galperin M.Y."/>
            <person name="Jogler C."/>
        </authorList>
    </citation>
    <scope>NUCLEOTIDE SEQUENCE [LARGE SCALE GENOMIC DNA]</scope>
    <source>
        <strain evidence="2 3">Mal64</strain>
    </source>
</reference>
<name>A0A5C5ZMI0_9BACT</name>
<dbReference type="GO" id="GO:0000272">
    <property type="term" value="P:polysaccharide catabolic process"/>
    <property type="evidence" value="ECO:0007669"/>
    <property type="project" value="InterPro"/>
</dbReference>
<dbReference type="NCBIfam" id="TIGR02595">
    <property type="entry name" value="PEP_CTERM"/>
    <property type="match status" value="1"/>
</dbReference>
<dbReference type="PROSITE" id="PS00018">
    <property type="entry name" value="EF_HAND_1"/>
    <property type="match status" value="2"/>
</dbReference>
<dbReference type="EMBL" id="SJPQ01000002">
    <property type="protein sequence ID" value="TWT88368.1"/>
    <property type="molecule type" value="Genomic_DNA"/>
</dbReference>
<sequence>MAHTDNFSFWNEDMSSRIRIALMMACGLAATLAPQADVVADDTVWQGDTSGDWNNDNNWLVPAFNVPFVPQASDFYLRAIIGTEQADSYANSNDAPFGSPVISGALPGAKQDVGGLYLGLQFNEESEPAAGSLVGALTITGGTLNNVTTIQDDLGADGRIVVGADGRGFVTMTGGALTGTALIVGGEEFSGDSLGNSLVDLSGSASLVIDKNSEPSANTATLDRRLRIEGPDATFHAVGSITMGSSSSYNAVITSPTAHSAITSGAPIFLDGSLDVDFSGAAATTTHTVGQTWDLVESPIAVIGEFNNLGGGDAVEVSGLTNPIPAGGSYRVKKTVSDSGALVQLEYAAKLVLEVNRDTGELTITNPLGGEIEIDSYTIGSGLGSLKSTYDGVSGMTPSPTTNWVKLGLSANALSEVIDDPLSNGSSLDLSAASLGLGDGFDKTAVGLDLANFGTDGEDLTFFYAGPFDSSPTLGDVIYTGGTPKFENNLVLRVNPNTGEAFLKNDSLIELTFDGFAITSETGDLDGSGFTGLGAGWATSSPTTSDTLSQTALGTEMSLSPGEEVSIGDISATGFLTDAQLDGLGMEFILSVGLESTEVGGDYNGNGVVDAADFTVWRDNLDTSIALTNENPDAVTPGVVDQEDYDYWVSQFGQQGGLLPETSFRVGSIFFDPTAGASSSAAVPEPGALMVLMSGSVALLLSGLGSRRRETAPAIAGGSVKSTHTEGAIQMAGALKRRVLGVLGAGLLCLVAPSALAVTQGISLTNGDFELPGPAGEKTIAFNEDGTPNDAIPGWTFPGPGVENYGHENQLGDSGTEGAGNPGNEMILSTLDGIAYQTSAFNATSIPATQQYRLSFDAHTIFEIVDGEFEDNQTQLEARLYYLEADNTTRTTIDDLVISNLPSEFNEYSIDIVGGSSLLTPALGRPLGVEFDVTSVEFNPLVTNSWAGIDNVVLEIMGVAPGDFNGDGAVDTADYTIVNNSQQLSTPYSAMGEITGDGIVNLNDFRAFKNLYAASNSQSGAEGGTVPEPASLLLAVGGLMGLAFVGRSRAAKTRCAALGAVAMVGLLSAASPAQAELLFYDPFEVGGNAAAGQYTTGVTVDTQNPTVDTEFFAGPWHAQTSTLINIQPVESGLDYLGSPALGGALSVVASGDPLDPEARVARALAEPWTASTEGTFYISWISNFGARVDGSDMGYRGIEFYSPGNPPGEEGQIGRIQYNQWDPNGGALQQDPETARLYTTFGGYQIFNNAPASYDDDGANHLIVAKFVLSAEENMDSVSIYLDPTTALEPELPSASTSGGNFTLERIALANFGGHGGVGLMFDELRVADTWIDAVVDFPLPGDVNNDGFVDMADYNIIAANYNTQVGSSLLGDVARADGSQGSDGRVGIADYRIWRNNRTDLTGPGGTVPEPSGVLLMALAGLGLVGRRRG</sequence>
<dbReference type="Proteomes" id="UP000315440">
    <property type="component" value="Unassembled WGS sequence"/>
</dbReference>
<protein>
    <recommendedName>
        <fullName evidence="1">Ice-binding protein C-terminal domain-containing protein</fullName>
    </recommendedName>
</protein>
<evidence type="ECO:0000259" key="1">
    <source>
        <dbReference type="Pfam" id="PF07589"/>
    </source>
</evidence>
<evidence type="ECO:0000313" key="2">
    <source>
        <dbReference type="EMBL" id="TWT88368.1"/>
    </source>
</evidence>
<dbReference type="SUPFAM" id="SSF69318">
    <property type="entry name" value="Integrin alpha N-terminal domain"/>
    <property type="match status" value="1"/>
</dbReference>
<dbReference type="InterPro" id="IPR028994">
    <property type="entry name" value="Integrin_alpha_N"/>
</dbReference>
<dbReference type="OrthoDB" id="254855at2"/>